<dbReference type="AlphaFoldDB" id="A0A6J4S2P1"/>
<evidence type="ECO:0000256" key="1">
    <source>
        <dbReference type="SAM" id="Phobius"/>
    </source>
</evidence>
<reference evidence="2" key="1">
    <citation type="submission" date="2020-02" db="EMBL/GenBank/DDBJ databases">
        <authorList>
            <person name="Meier V. D."/>
        </authorList>
    </citation>
    <scope>NUCLEOTIDE SEQUENCE</scope>
    <source>
        <strain evidence="2">AVDCRST_MAG02</strain>
    </source>
</reference>
<dbReference type="EMBL" id="CADCVH010000132">
    <property type="protein sequence ID" value="CAA9484799.1"/>
    <property type="molecule type" value="Genomic_DNA"/>
</dbReference>
<protein>
    <submittedName>
        <fullName evidence="2">Uncharacterized protein</fullName>
    </submittedName>
</protein>
<feature type="transmembrane region" description="Helical" evidence="1">
    <location>
        <begin position="20"/>
        <end position="40"/>
    </location>
</feature>
<keyword evidence="1" id="KW-0472">Membrane</keyword>
<evidence type="ECO:0000313" key="2">
    <source>
        <dbReference type="EMBL" id="CAA9484799.1"/>
    </source>
</evidence>
<organism evidence="2">
    <name type="scientific">uncultured Rubrobacteraceae bacterium</name>
    <dbReference type="NCBI Taxonomy" id="349277"/>
    <lineage>
        <taxon>Bacteria</taxon>
        <taxon>Bacillati</taxon>
        <taxon>Actinomycetota</taxon>
        <taxon>Rubrobacteria</taxon>
        <taxon>Rubrobacterales</taxon>
        <taxon>Rubrobacteraceae</taxon>
        <taxon>environmental samples</taxon>
    </lineage>
</organism>
<accession>A0A6J4S2P1</accession>
<keyword evidence="1" id="KW-1133">Transmembrane helix</keyword>
<gene>
    <name evidence="2" type="ORF">AVDCRST_MAG02-4905</name>
</gene>
<name>A0A6J4S2P1_9ACTN</name>
<sequence>MRGGPLRRALERLSPAEEYLVPGGFLVVAVVVMVGTYWYMQRKMR</sequence>
<keyword evidence="1" id="KW-0812">Transmembrane</keyword>
<proteinExistence type="predicted"/>